<keyword evidence="1" id="KW-0472">Membrane</keyword>
<organism evidence="4 5">
    <name type="scientific">Lentzea alba</name>
    <dbReference type="NCBI Taxonomy" id="2714351"/>
    <lineage>
        <taxon>Bacteria</taxon>
        <taxon>Bacillati</taxon>
        <taxon>Actinomycetota</taxon>
        <taxon>Actinomycetes</taxon>
        <taxon>Pseudonocardiales</taxon>
        <taxon>Pseudonocardiaceae</taxon>
        <taxon>Lentzea</taxon>
    </lineage>
</organism>
<sequence length="218" mass="24420">MTTVQETAVVRYGIWVLCPVLGAAAVWGLKLAAGWITTLRWFPFQGVFELVTDVPEPWATVAALAIGAVGGGLLALLWAAEMMTVEVSHERVTLRKDDKTFDFGRNEVESAFAEGKQLVLLSPTGAELARETSDLSKAKLEQAFTGQGYRWRAADPFADEFRMWVEHAPELPADVNALFTARRKAMSKYEHEEAAELAREIRKRGVCVKDLKKRQYYR</sequence>
<dbReference type="InterPro" id="IPR056411">
    <property type="entry name" value="CysS_C"/>
</dbReference>
<evidence type="ECO:0000256" key="1">
    <source>
        <dbReference type="SAM" id="Phobius"/>
    </source>
</evidence>
<feature type="transmembrane region" description="Helical" evidence="1">
    <location>
        <begin position="57"/>
        <end position="79"/>
    </location>
</feature>
<evidence type="ECO:0000259" key="2">
    <source>
        <dbReference type="Pfam" id="PF23493"/>
    </source>
</evidence>
<dbReference type="Pfam" id="PF23493">
    <property type="entry name" value="CysS_C"/>
    <property type="match status" value="1"/>
</dbReference>
<dbReference type="EMBL" id="JAAMPJ010000016">
    <property type="protein sequence ID" value="NGY65437.1"/>
    <property type="molecule type" value="Genomic_DNA"/>
</dbReference>
<gene>
    <name evidence="4" type="ORF">G7043_41750</name>
</gene>
<reference evidence="4 5" key="1">
    <citation type="submission" date="2020-03" db="EMBL/GenBank/DDBJ databases">
        <title>Isolation and identification of active actinomycetes.</title>
        <authorList>
            <person name="Sun X."/>
        </authorList>
    </citation>
    <scope>NUCLEOTIDE SEQUENCE [LARGE SCALE GENOMIC DNA]</scope>
    <source>
        <strain evidence="4 5">NEAU-D13</strain>
    </source>
</reference>
<evidence type="ECO:0000313" key="5">
    <source>
        <dbReference type="Proteomes" id="UP000481360"/>
    </source>
</evidence>
<feature type="transmembrane region" description="Helical" evidence="1">
    <location>
        <begin position="12"/>
        <end position="37"/>
    </location>
</feature>
<dbReference type="InterPro" id="IPR057798">
    <property type="entry name" value="PH_YqeB"/>
</dbReference>
<evidence type="ECO:0000313" key="4">
    <source>
        <dbReference type="EMBL" id="NGY65437.1"/>
    </source>
</evidence>
<dbReference type="RefSeq" id="WP_166054266.1">
    <property type="nucleotide sequence ID" value="NZ_JAAMPJ010000016.1"/>
</dbReference>
<keyword evidence="1" id="KW-1133">Transmembrane helix</keyword>
<comment type="caution">
    <text evidence="4">The sequence shown here is derived from an EMBL/GenBank/DDBJ whole genome shotgun (WGS) entry which is preliminary data.</text>
</comment>
<dbReference type="AlphaFoldDB" id="A0A7C9W606"/>
<keyword evidence="5" id="KW-1185">Reference proteome</keyword>
<dbReference type="Pfam" id="PF23494">
    <property type="entry name" value="bPH_10"/>
    <property type="match status" value="1"/>
</dbReference>
<evidence type="ECO:0000259" key="3">
    <source>
        <dbReference type="Pfam" id="PF23494"/>
    </source>
</evidence>
<feature type="domain" description="Cysteinyl-tRNA ligase anticodon binding" evidence="2">
    <location>
        <begin position="169"/>
        <end position="218"/>
    </location>
</feature>
<protein>
    <submittedName>
        <fullName evidence="4">Uncharacterized protein</fullName>
    </submittedName>
</protein>
<dbReference type="Proteomes" id="UP000481360">
    <property type="component" value="Unassembled WGS sequence"/>
</dbReference>
<keyword evidence="1" id="KW-0812">Transmembrane</keyword>
<feature type="domain" description="YqeB PH" evidence="3">
    <location>
        <begin position="2"/>
        <end position="152"/>
    </location>
</feature>
<proteinExistence type="predicted"/>
<name>A0A7C9W606_9PSEU</name>
<accession>A0A7C9W606</accession>